<feature type="transmembrane region" description="Helical" evidence="7">
    <location>
        <begin position="77"/>
        <end position="96"/>
    </location>
</feature>
<dbReference type="CDD" id="cd00077">
    <property type="entry name" value="HDc"/>
    <property type="match status" value="1"/>
</dbReference>
<evidence type="ECO:0000313" key="10">
    <source>
        <dbReference type="Proteomes" id="UP000187209"/>
    </source>
</evidence>
<sequence>MKRVPSTIQEAENNITPNAKSASYQLCNHEKYESLNLPVNLNILKFIQSTKNERLIKILYQDPETGIPSTEFKTNLIYFYIYILVYIISLGSFASLLHGVNHLSRNHLVIHVICLVTIGVFSIAILILLFRSKKVLLNSRNFFLIITVCMNFYLILADERILYKLTGEDYNENRLPLSLGLICNIVMARIVLFDYFLYVFILGISTCVMFLTTHLALSGYSSYSVLSEATIIALFSLIQIIECYRADYRIKQIFWRREQEVVEEDNESPKKDLYKVPGINTESENVLLKCDNISSNLKQISRVVIYKDIKRLLKKSLNDIDSIKRKVAHGDFDTAHIQLNPALDDEDREFITQNFMELSSVRCSIQQGTLCELNERINSFPFSRYGVTELESVLSSIGKNWNFDIFFVYDSTGHSISMVSKYLMQKWNIIENSNIIEKTATKYFQELENAYFHNPYHNACHASDVLHSLLYFIFSADFIKYLVSLDLLAIVLAALGHDVAHPALTNRFLVNNRDGIAIQYNDSSVLENMHCSLTFSLMNKPECNLLENLNSNDWVALRKLTIEMIMETDMSKHFEILSKFRTRALVLSDLNIGVVEDKCNILAMGLKCADIAHGAKDTDLHLKWSHLVTEEFFAQGDLEKQKKQAVSMYCDRETTDIPKSQMGFLKNICLPLYEVWCKYLNSEVVNNGPLNLLRNNISYWETLKKKRKGTVLISSIQTLHVEDFKRRLSDF</sequence>
<dbReference type="InterPro" id="IPR002073">
    <property type="entry name" value="PDEase_catalytic_dom"/>
</dbReference>
<reference evidence="9 10" key="1">
    <citation type="submission" date="2016-11" db="EMBL/GenBank/DDBJ databases">
        <title>The macronuclear genome of Stentor coeruleus: a giant cell with tiny introns.</title>
        <authorList>
            <person name="Slabodnick M."/>
            <person name="Ruby J.G."/>
            <person name="Reiff S.B."/>
            <person name="Swart E.C."/>
            <person name="Gosai S."/>
            <person name="Prabakaran S."/>
            <person name="Witkowska E."/>
            <person name="Larue G.E."/>
            <person name="Fisher S."/>
            <person name="Freeman R.M."/>
            <person name="Gunawardena J."/>
            <person name="Chu W."/>
            <person name="Stover N.A."/>
            <person name="Gregory B.D."/>
            <person name="Nowacki M."/>
            <person name="Derisi J."/>
            <person name="Roy S.W."/>
            <person name="Marshall W.F."/>
            <person name="Sood P."/>
        </authorList>
    </citation>
    <scope>NUCLEOTIDE SEQUENCE [LARGE SCALE GENOMIC DNA]</scope>
    <source>
        <strain evidence="9">WM001</strain>
    </source>
</reference>
<feature type="binding site" evidence="5">
    <location>
        <position position="498"/>
    </location>
    <ligand>
        <name>Zn(2+)</name>
        <dbReference type="ChEBI" id="CHEBI:29105"/>
        <label>2</label>
    </ligand>
</feature>
<feature type="binding site" evidence="5">
    <location>
        <position position="498"/>
    </location>
    <ligand>
        <name>Zn(2+)</name>
        <dbReference type="ChEBI" id="CHEBI:29105"/>
        <label>1</label>
    </ligand>
</feature>
<dbReference type="OrthoDB" id="68317at2759"/>
<comment type="caution">
    <text evidence="9">The sequence shown here is derived from an EMBL/GenBank/DDBJ whole genome shotgun (WGS) entry which is preliminary data.</text>
</comment>
<dbReference type="GO" id="GO:0007165">
    <property type="term" value="P:signal transduction"/>
    <property type="evidence" value="ECO:0007669"/>
    <property type="project" value="InterPro"/>
</dbReference>
<protein>
    <recommendedName>
        <fullName evidence="6">Phosphodiesterase</fullName>
        <ecNumber evidence="6">3.1.4.-</ecNumber>
    </recommendedName>
</protein>
<dbReference type="Pfam" id="PF00233">
    <property type="entry name" value="PDEase_I"/>
    <property type="match status" value="1"/>
</dbReference>
<dbReference type="EMBL" id="MPUH01000516">
    <property type="protein sequence ID" value="OMJ78555.1"/>
    <property type="molecule type" value="Genomic_DNA"/>
</dbReference>
<feature type="transmembrane region" description="Helical" evidence="7">
    <location>
        <begin position="108"/>
        <end position="130"/>
    </location>
</feature>
<feature type="binding site" evidence="4">
    <location>
        <position position="610"/>
    </location>
    <ligand>
        <name>AMP</name>
        <dbReference type="ChEBI" id="CHEBI:456215"/>
    </ligand>
</feature>
<feature type="binding site" evidence="4">
    <location>
        <begin position="457"/>
        <end position="461"/>
    </location>
    <ligand>
        <name>AMP</name>
        <dbReference type="ChEBI" id="CHEBI:456215"/>
    </ligand>
</feature>
<keyword evidence="2 6" id="KW-0378">Hydrolase</keyword>
<accession>A0A1R2BPP1</accession>
<dbReference type="Gene3D" id="1.10.1300.10">
    <property type="entry name" value="3'5'-cyclic nucleotide phosphodiesterase, catalytic domain"/>
    <property type="match status" value="1"/>
</dbReference>
<feature type="binding site" evidence="5">
    <location>
        <position position="610"/>
    </location>
    <ligand>
        <name>Zn(2+)</name>
        <dbReference type="ChEBI" id="CHEBI:29105"/>
        <label>1</label>
    </ligand>
</feature>
<dbReference type="GO" id="GO:0004114">
    <property type="term" value="F:3',5'-cyclic-nucleotide phosphodiesterase activity"/>
    <property type="evidence" value="ECO:0007669"/>
    <property type="project" value="InterPro"/>
</dbReference>
<dbReference type="EC" id="3.1.4.-" evidence="6"/>
<evidence type="ECO:0000256" key="2">
    <source>
        <dbReference type="ARBA" id="ARBA00022801"/>
    </source>
</evidence>
<feature type="transmembrane region" description="Helical" evidence="7">
    <location>
        <begin position="142"/>
        <end position="163"/>
    </location>
</feature>
<dbReference type="InterPro" id="IPR023088">
    <property type="entry name" value="PDEase"/>
</dbReference>
<dbReference type="GO" id="GO:0046872">
    <property type="term" value="F:metal ion binding"/>
    <property type="evidence" value="ECO:0007669"/>
    <property type="project" value="UniProtKB-KW"/>
</dbReference>
<evidence type="ECO:0000313" key="9">
    <source>
        <dbReference type="EMBL" id="OMJ78555.1"/>
    </source>
</evidence>
<keyword evidence="7" id="KW-0472">Membrane</keyword>
<evidence type="ECO:0000259" key="8">
    <source>
        <dbReference type="PROSITE" id="PS51845"/>
    </source>
</evidence>
<dbReference type="InterPro" id="IPR036971">
    <property type="entry name" value="PDEase_catalytic_dom_sf"/>
</dbReference>
<dbReference type="AlphaFoldDB" id="A0A1R2BPP1"/>
<evidence type="ECO:0000256" key="6">
    <source>
        <dbReference type="RuleBase" id="RU363067"/>
    </source>
</evidence>
<feature type="binding site" evidence="5">
    <location>
        <position position="461"/>
    </location>
    <ligand>
        <name>Zn(2+)</name>
        <dbReference type="ChEBI" id="CHEBI:29105"/>
        <label>1</label>
    </ligand>
</feature>
<dbReference type="InterPro" id="IPR003607">
    <property type="entry name" value="HD/PDEase_dom"/>
</dbReference>
<feature type="transmembrane region" description="Helical" evidence="7">
    <location>
        <begin position="175"/>
        <end position="192"/>
    </location>
</feature>
<comment type="similarity">
    <text evidence="6">Belongs to the cyclic nucleotide phosphodiesterase family.</text>
</comment>
<organism evidence="9 10">
    <name type="scientific">Stentor coeruleus</name>
    <dbReference type="NCBI Taxonomy" id="5963"/>
    <lineage>
        <taxon>Eukaryota</taxon>
        <taxon>Sar</taxon>
        <taxon>Alveolata</taxon>
        <taxon>Ciliophora</taxon>
        <taxon>Postciliodesmatophora</taxon>
        <taxon>Heterotrichea</taxon>
        <taxon>Heterotrichida</taxon>
        <taxon>Stentoridae</taxon>
        <taxon>Stentor</taxon>
    </lineage>
</organism>
<dbReference type="PANTHER" id="PTHR11347">
    <property type="entry name" value="CYCLIC NUCLEOTIDE PHOSPHODIESTERASE"/>
    <property type="match status" value="1"/>
</dbReference>
<dbReference type="SUPFAM" id="SSF109604">
    <property type="entry name" value="HD-domain/PDEase-like"/>
    <property type="match status" value="1"/>
</dbReference>
<dbReference type="SMART" id="SM00471">
    <property type="entry name" value="HDc"/>
    <property type="match status" value="1"/>
</dbReference>
<keyword evidence="7" id="KW-0812">Transmembrane</keyword>
<evidence type="ECO:0000256" key="1">
    <source>
        <dbReference type="ARBA" id="ARBA00022723"/>
    </source>
</evidence>
<feature type="active site" description="Proton donor" evidence="3">
    <location>
        <position position="457"/>
    </location>
</feature>
<comment type="cofactor">
    <cofactor evidence="6">
        <name>a divalent metal cation</name>
        <dbReference type="ChEBI" id="CHEBI:60240"/>
    </cofactor>
    <text evidence="6">Binds 2 divalent metal cations per subunit. Site 1 may preferentially bind zinc ions, while site 2 has a preference for magnesium and/or manganese ions.</text>
</comment>
<evidence type="ECO:0000256" key="7">
    <source>
        <dbReference type="SAM" id="Phobius"/>
    </source>
</evidence>
<keyword evidence="7" id="KW-1133">Transmembrane helix</keyword>
<dbReference type="PRINTS" id="PR00387">
    <property type="entry name" value="PDIESTERASE1"/>
</dbReference>
<name>A0A1R2BPP1_9CILI</name>
<dbReference type="InterPro" id="IPR023174">
    <property type="entry name" value="PDEase_CS"/>
</dbReference>
<feature type="binding site" evidence="5">
    <location>
        <position position="497"/>
    </location>
    <ligand>
        <name>Zn(2+)</name>
        <dbReference type="ChEBI" id="CHEBI:29105"/>
        <label>1</label>
    </ligand>
</feature>
<keyword evidence="1 5" id="KW-0479">Metal-binding</keyword>
<keyword evidence="10" id="KW-1185">Reference proteome</keyword>
<dbReference type="PROSITE" id="PS51845">
    <property type="entry name" value="PDEASE_I_2"/>
    <property type="match status" value="1"/>
</dbReference>
<feature type="binding site" evidence="4">
    <location>
        <position position="661"/>
    </location>
    <ligand>
        <name>AMP</name>
        <dbReference type="ChEBI" id="CHEBI:456215"/>
    </ligand>
</feature>
<proteinExistence type="inferred from homology"/>
<evidence type="ECO:0000256" key="5">
    <source>
        <dbReference type="PIRSR" id="PIRSR623088-3"/>
    </source>
</evidence>
<evidence type="ECO:0000256" key="3">
    <source>
        <dbReference type="PIRSR" id="PIRSR623088-1"/>
    </source>
</evidence>
<dbReference type="Proteomes" id="UP000187209">
    <property type="component" value="Unassembled WGS sequence"/>
</dbReference>
<feature type="binding site" evidence="4">
    <location>
        <position position="498"/>
    </location>
    <ligand>
        <name>AMP</name>
        <dbReference type="ChEBI" id="CHEBI:456215"/>
    </ligand>
</feature>
<feature type="transmembrane region" description="Helical" evidence="7">
    <location>
        <begin position="197"/>
        <end position="217"/>
    </location>
</feature>
<gene>
    <name evidence="9" type="ORF">SteCoe_21618</name>
</gene>
<evidence type="ECO:0000256" key="4">
    <source>
        <dbReference type="PIRSR" id="PIRSR623088-2"/>
    </source>
</evidence>
<feature type="domain" description="PDEase" evidence="8">
    <location>
        <begin position="382"/>
        <end position="707"/>
    </location>
</feature>
<dbReference type="PROSITE" id="PS00126">
    <property type="entry name" value="PDEASE_I_1"/>
    <property type="match status" value="1"/>
</dbReference>